<dbReference type="InterPro" id="IPR050520">
    <property type="entry name" value="INO80/SWR1_helicase"/>
</dbReference>
<dbReference type="FunFam" id="3.40.50.300:FF:000655">
    <property type="entry name" value="Protein PHOTOPERIOD-INDEPENDENT EARLY FLOWERING 1"/>
    <property type="match status" value="1"/>
</dbReference>
<accession>A0A3D8RTG3</accession>
<evidence type="ECO:0000256" key="15">
    <source>
        <dbReference type="ARBA" id="ARBA00047995"/>
    </source>
</evidence>
<dbReference type="EMBL" id="PDLM01000005">
    <property type="protein sequence ID" value="RDW77339.1"/>
    <property type="molecule type" value="Genomic_DNA"/>
</dbReference>
<dbReference type="OrthoDB" id="372624at2759"/>
<dbReference type="SMART" id="SM00490">
    <property type="entry name" value="HELICc"/>
    <property type="match status" value="1"/>
</dbReference>
<reference evidence="20 21" key="1">
    <citation type="journal article" date="2018" name="IMA Fungus">
        <title>IMA Genome-F 9: Draft genome sequence of Annulohypoxylon stygium, Aspergillus mulundensis, Berkeleyomyces basicola (syn. Thielaviopsis basicola), Ceratocystis smalleyi, two Cercospora beticola strains, Coleophoma cylindrospora, Fusarium fracticaudum, Phialophora cf. hyalina, and Morchella septimelata.</title>
        <authorList>
            <person name="Wingfield B.D."/>
            <person name="Bills G.F."/>
            <person name="Dong Y."/>
            <person name="Huang W."/>
            <person name="Nel W.J."/>
            <person name="Swalarsk-Parry B.S."/>
            <person name="Vaghefi N."/>
            <person name="Wilken P.M."/>
            <person name="An Z."/>
            <person name="de Beer Z.W."/>
            <person name="De Vos L."/>
            <person name="Chen L."/>
            <person name="Duong T.A."/>
            <person name="Gao Y."/>
            <person name="Hammerbacher A."/>
            <person name="Kikkert J.R."/>
            <person name="Li Y."/>
            <person name="Li H."/>
            <person name="Li K."/>
            <person name="Li Q."/>
            <person name="Liu X."/>
            <person name="Ma X."/>
            <person name="Naidoo K."/>
            <person name="Pethybridge S.J."/>
            <person name="Sun J."/>
            <person name="Steenkamp E.T."/>
            <person name="van der Nest M.A."/>
            <person name="van Wyk S."/>
            <person name="Wingfield M.J."/>
            <person name="Xiong C."/>
            <person name="Yue Q."/>
            <person name="Zhang X."/>
        </authorList>
    </citation>
    <scope>NUCLEOTIDE SEQUENCE [LARGE SCALE GENOMIC DNA]</scope>
    <source>
        <strain evidence="20 21">BP6252</strain>
    </source>
</reference>
<evidence type="ECO:0000313" key="21">
    <source>
        <dbReference type="Proteomes" id="UP000256645"/>
    </source>
</evidence>
<keyword evidence="9" id="KW-0156">Chromatin regulator</keyword>
<evidence type="ECO:0000256" key="14">
    <source>
        <dbReference type="ARBA" id="ARBA00023242"/>
    </source>
</evidence>
<protein>
    <recommendedName>
        <fullName evidence="4">DNA helicase</fullName>
        <ecNumber evidence="4">3.6.4.12</ecNumber>
    </recommendedName>
</protein>
<feature type="compositionally biased region" description="Polar residues" evidence="16">
    <location>
        <begin position="106"/>
        <end position="120"/>
    </location>
</feature>
<dbReference type="InterPro" id="IPR014001">
    <property type="entry name" value="Helicase_ATP-bd"/>
</dbReference>
<keyword evidence="5" id="KW-0547">Nucleotide-binding</keyword>
<evidence type="ECO:0000256" key="4">
    <source>
        <dbReference type="ARBA" id="ARBA00012551"/>
    </source>
</evidence>
<comment type="catalytic activity">
    <reaction evidence="15">
        <text>ATP + H2O = ADP + phosphate + H(+)</text>
        <dbReference type="Rhea" id="RHEA:13065"/>
        <dbReference type="ChEBI" id="CHEBI:15377"/>
        <dbReference type="ChEBI" id="CHEBI:15378"/>
        <dbReference type="ChEBI" id="CHEBI:30616"/>
        <dbReference type="ChEBI" id="CHEBI:43474"/>
        <dbReference type="ChEBI" id="CHEBI:456216"/>
        <dbReference type="EC" id="3.6.4.12"/>
    </reaction>
</comment>
<feature type="domain" description="Helicase ATP-binding" evidence="17">
    <location>
        <begin position="757"/>
        <end position="922"/>
    </location>
</feature>
<feature type="compositionally biased region" description="Acidic residues" evidence="16">
    <location>
        <begin position="634"/>
        <end position="645"/>
    </location>
</feature>
<keyword evidence="12" id="KW-0010">Activator</keyword>
<keyword evidence="10" id="KW-0805">Transcription regulation</keyword>
<feature type="compositionally biased region" description="Acidic residues" evidence="16">
    <location>
        <begin position="477"/>
        <end position="509"/>
    </location>
</feature>
<dbReference type="PROSITE" id="PS51194">
    <property type="entry name" value="HELICASE_CTER"/>
    <property type="match status" value="1"/>
</dbReference>
<feature type="region of interest" description="Disordered" evidence="16">
    <location>
        <begin position="1"/>
        <end position="254"/>
    </location>
</feature>
<evidence type="ECO:0000256" key="2">
    <source>
        <dbReference type="ARBA" id="ARBA00009220"/>
    </source>
</evidence>
<evidence type="ECO:0000256" key="10">
    <source>
        <dbReference type="ARBA" id="ARBA00023015"/>
    </source>
</evidence>
<feature type="compositionally biased region" description="Acidic residues" evidence="16">
    <location>
        <begin position="1"/>
        <end position="12"/>
    </location>
</feature>
<dbReference type="Gene3D" id="3.40.50.300">
    <property type="entry name" value="P-loop containing nucleotide triphosphate hydrolases"/>
    <property type="match status" value="1"/>
</dbReference>
<dbReference type="EC" id="3.6.4.12" evidence="4"/>
<dbReference type="GO" id="GO:0006338">
    <property type="term" value="P:chromatin remodeling"/>
    <property type="evidence" value="ECO:0007669"/>
    <property type="project" value="TreeGrafter"/>
</dbReference>
<evidence type="ECO:0000256" key="16">
    <source>
        <dbReference type="SAM" id="MobiDB-lite"/>
    </source>
</evidence>
<feature type="compositionally biased region" description="Polar residues" evidence="16">
    <location>
        <begin position="709"/>
        <end position="721"/>
    </location>
</feature>
<dbReference type="Pfam" id="PF00271">
    <property type="entry name" value="Helicase_C"/>
    <property type="match status" value="1"/>
</dbReference>
<dbReference type="GO" id="GO:0005524">
    <property type="term" value="F:ATP binding"/>
    <property type="evidence" value="ECO:0007669"/>
    <property type="project" value="UniProtKB-KW"/>
</dbReference>
<feature type="domain" description="Helicase C-terminal" evidence="18">
    <location>
        <begin position="1298"/>
        <end position="1448"/>
    </location>
</feature>
<sequence length="1619" mass="182396">MTETASDAEEKDIDGKQSTMYIDHNNSTKPIHHADIPADDGENRPQTPNENSNKSEDGDGERPSKRRRVSEGPSKARPKPESPPWKRIVAEGPSSFTQDGKRKSGRTNQIPLELQPQSAKRQTRGAFQKSSVKSKSSDTNGSKGSPHIRDTANNGVKRPGSSGQLPGQQSTKSPAKTAPSPKRSQYRRSNGVEQTATPVRAYKRRNLNTEQQSTTLSNGSNHRPPTRASESLQGELPRPLPKLEKPNGPSPNSKLSKIKLLVRQPKLPLVHPGLVVLPKRYSNLAEYLASAASIPVEQGGLLTPEDGTLYTVETAIQDARIIQDLEDAAEPGGLLAPGACSVYKPEMQDSPPEQYAHRDHMNRAVKEFRRLMLIEHRNHKATAKRLAEACRDEWSRRQPKTTEQIEAEETRAAEGRYKNLVKTLQATWENVRIEVNRRRLAEWEAQEQARVRKALNEAVDLSTQKLQARRVRRDSEAPSDEDEDESEDVDSDEEADMEEDSDSATDDGDSNMSSSESEPDEEQPRPDVTADENLSVEQLHEKYSSLPDLPVARADDDESMQDAGDFENDDSDVSVDMDDDMGSSDEGQESDEEEEEEEEEDEDESDDPGASSLLGFLAPSDRQALVTARPSSENGDENGVEEEEVSLVRNATPDPEATEETVEEDKVTINEQESLKSDRFVEVTAASPDRSSQPTPRTSDTKPSDDDSASSVELQVRSPQVTEDETPQPAIHLKTPVPFLLRGTLREYQHYGLDWLAGLYANNTNGILADEMGLGKTIQTIALLAHLACEHHVWGPHLVIVPTSVMLNWEMEFKKFLPGFKILTYYGSQDERKRKRTGWQSEDSFNVIITSYQLVLQDQQVFKRRKWHYMILDEAHNIKNFQSQRWQTMLTFNTRARLLLTGTPLQNNLTELWSLLYFLMPSDGTEQGVGGFANLKEFQDWFKKPSDQILEHGREKLDEESKALIGKLHKVLRPYLLRRLKADVEKQMPAKYEHVEFCRLSKRQRELYDSFLNREDTRGTLAGGNYLSIVNCLMQLRKVCNHPDLFLERSIMTSFPMEKSAVADFEIKDLLVRRRLLQNDPMSNVSLEFLNLVPTKHEALSGAVTARSYVLSAHRVLMDMREAQRVRAHNAFTSFNPSTTNTNLVYLESASRWGRFEELQHCVYLNALRRQQKPIYGSQLVELLTLGVNERPLKPRPSRRDRLMTWLEDTSPVLTAMVPTLEQRSELLTPIITKFACVTPPVVARDMTPLLLSPKGASNIQSAASKTKRDAFHEARMRLSIQFPDKRLLQYDCGKLQTLDKLLRKLQAGGHRALIFTQMTKVLDILEQFLNIHGHKYLRLDGATKIEQRQILTDRFNNDTRILAFILSSRSGGLGINLTGADTVIFYDLDWNPAMDKQCTDRAHRIGQTRDVHIYRLVSEHTIEANILRKAQQKQMLDDVVIQEGDFTTDYFNKISVRDVMDEEPSSLDGDAVANAAMDRVLGGGGDTSNNVQRVLAHAEDREDVAAAKIAEREIVQTDAADFDERDVDATATPAGASTPGDALPTPAIAGTPAPDGMDMDLEEDEDELNAWGKPVESTDDYMLKYMIEQLKDTPVELPKDRIRKIRGKDGRHRLHRTR</sequence>
<feature type="compositionally biased region" description="Polar residues" evidence="16">
    <location>
        <begin position="161"/>
        <end position="174"/>
    </location>
</feature>
<dbReference type="PROSITE" id="PS00690">
    <property type="entry name" value="DEAH_ATP_HELICASE"/>
    <property type="match status" value="1"/>
</dbReference>
<comment type="subunit">
    <text evidence="3">Component of the SWR1 chromatin-remodeling complex.</text>
</comment>
<feature type="compositionally biased region" description="Basic and acidic residues" evidence="16">
    <location>
        <begin position="53"/>
        <end position="63"/>
    </location>
</feature>
<dbReference type="GO" id="GO:0003678">
    <property type="term" value="F:DNA helicase activity"/>
    <property type="evidence" value="ECO:0007669"/>
    <property type="project" value="UniProtKB-EC"/>
</dbReference>
<keyword evidence="11" id="KW-0238">DNA-binding</keyword>
<evidence type="ECO:0000256" key="9">
    <source>
        <dbReference type="ARBA" id="ARBA00022853"/>
    </source>
</evidence>
<dbReference type="SMART" id="SM00487">
    <property type="entry name" value="DEXDc"/>
    <property type="match status" value="1"/>
</dbReference>
<dbReference type="InterPro" id="IPR002464">
    <property type="entry name" value="DNA/RNA_helicase_DEAH_CS"/>
</dbReference>
<evidence type="ECO:0000256" key="12">
    <source>
        <dbReference type="ARBA" id="ARBA00023159"/>
    </source>
</evidence>
<evidence type="ECO:0000256" key="1">
    <source>
        <dbReference type="ARBA" id="ARBA00004123"/>
    </source>
</evidence>
<feature type="compositionally biased region" description="Polar residues" evidence="16">
    <location>
        <begin position="689"/>
        <end position="698"/>
    </location>
</feature>
<dbReference type="GO" id="GO:0016887">
    <property type="term" value="F:ATP hydrolysis activity"/>
    <property type="evidence" value="ECO:0007669"/>
    <property type="project" value="TreeGrafter"/>
</dbReference>
<evidence type="ECO:0000259" key="18">
    <source>
        <dbReference type="PROSITE" id="PS51194"/>
    </source>
</evidence>
<dbReference type="InterPro" id="IPR038718">
    <property type="entry name" value="SNF2-like_sf"/>
</dbReference>
<feature type="compositionally biased region" description="Low complexity" evidence="16">
    <location>
        <begin position="1530"/>
        <end position="1543"/>
    </location>
</feature>
<feature type="compositionally biased region" description="Polar residues" evidence="16">
    <location>
        <begin position="187"/>
        <end position="197"/>
    </location>
</feature>
<comment type="similarity">
    <text evidence="2">Belongs to the SNF2/RAD54 helicase family. SWR1 subfamily.</text>
</comment>
<feature type="compositionally biased region" description="Polar residues" evidence="16">
    <location>
        <begin position="128"/>
        <end position="143"/>
    </location>
</feature>
<feature type="compositionally biased region" description="Acidic residues" evidence="16">
    <location>
        <begin position="555"/>
        <end position="607"/>
    </location>
</feature>
<keyword evidence="21" id="KW-1185">Reference proteome</keyword>
<keyword evidence="6" id="KW-0378">Hydrolase</keyword>
<gene>
    <name evidence="20" type="ORF">BP6252_05392</name>
</gene>
<evidence type="ECO:0000259" key="19">
    <source>
        <dbReference type="PROSITE" id="PS51204"/>
    </source>
</evidence>
<evidence type="ECO:0000256" key="7">
    <source>
        <dbReference type="ARBA" id="ARBA00022806"/>
    </source>
</evidence>
<comment type="subcellular location">
    <subcellularLocation>
        <location evidence="1">Nucleus</location>
    </subcellularLocation>
</comment>
<organism evidence="20 21">
    <name type="scientific">Coleophoma cylindrospora</name>
    <dbReference type="NCBI Taxonomy" id="1849047"/>
    <lineage>
        <taxon>Eukaryota</taxon>
        <taxon>Fungi</taxon>
        <taxon>Dikarya</taxon>
        <taxon>Ascomycota</taxon>
        <taxon>Pezizomycotina</taxon>
        <taxon>Leotiomycetes</taxon>
        <taxon>Helotiales</taxon>
        <taxon>Dermateaceae</taxon>
        <taxon>Coleophoma</taxon>
    </lineage>
</organism>
<dbReference type="PANTHER" id="PTHR45685:SF1">
    <property type="entry name" value="HELICASE SRCAP"/>
    <property type="match status" value="1"/>
</dbReference>
<feature type="domain" description="HSA" evidence="19">
    <location>
        <begin position="345"/>
        <end position="420"/>
    </location>
</feature>
<dbReference type="CDD" id="cd18003">
    <property type="entry name" value="DEXQc_SRCAP"/>
    <property type="match status" value="1"/>
</dbReference>
<feature type="compositionally biased region" description="Polar residues" evidence="16">
    <location>
        <begin position="208"/>
        <end position="232"/>
    </location>
</feature>
<evidence type="ECO:0000256" key="13">
    <source>
        <dbReference type="ARBA" id="ARBA00023163"/>
    </source>
</evidence>
<dbReference type="PANTHER" id="PTHR45685">
    <property type="entry name" value="HELICASE SRCAP-RELATED"/>
    <property type="match status" value="1"/>
</dbReference>
<dbReference type="Gene3D" id="1.20.120.850">
    <property type="entry name" value="SWI2/SNF2 ATPases, N-terminal domain"/>
    <property type="match status" value="1"/>
</dbReference>
<feature type="region of interest" description="Disordered" evidence="16">
    <location>
        <begin position="1518"/>
        <end position="1557"/>
    </location>
</feature>
<dbReference type="FunFam" id="3.40.50.10810:FF:000005">
    <property type="entry name" value="Photoperiod-independent early flowering 1"/>
    <property type="match status" value="1"/>
</dbReference>
<dbReference type="InterPro" id="IPR001650">
    <property type="entry name" value="Helicase_C-like"/>
</dbReference>
<dbReference type="GO" id="GO:0000812">
    <property type="term" value="C:Swr1 complex"/>
    <property type="evidence" value="ECO:0007669"/>
    <property type="project" value="TreeGrafter"/>
</dbReference>
<evidence type="ECO:0000259" key="17">
    <source>
        <dbReference type="PROSITE" id="PS51192"/>
    </source>
</evidence>
<comment type="caution">
    <text evidence="20">The sequence shown here is derived from an EMBL/GenBank/DDBJ whole genome shotgun (WGS) entry which is preliminary data.</text>
</comment>
<keyword evidence="13" id="KW-0804">Transcription</keyword>
<dbReference type="PROSITE" id="PS51204">
    <property type="entry name" value="HSA"/>
    <property type="match status" value="1"/>
</dbReference>
<evidence type="ECO:0000256" key="5">
    <source>
        <dbReference type="ARBA" id="ARBA00022741"/>
    </source>
</evidence>
<evidence type="ECO:0000256" key="6">
    <source>
        <dbReference type="ARBA" id="ARBA00022801"/>
    </source>
</evidence>
<evidence type="ECO:0000256" key="11">
    <source>
        <dbReference type="ARBA" id="ARBA00023125"/>
    </source>
</evidence>
<dbReference type="InterPro" id="IPR049730">
    <property type="entry name" value="SNF2/RAD54-like_C"/>
</dbReference>
<keyword evidence="14" id="KW-0539">Nucleus</keyword>
<evidence type="ECO:0000256" key="3">
    <source>
        <dbReference type="ARBA" id="ARBA00011826"/>
    </source>
</evidence>
<dbReference type="InterPro" id="IPR000330">
    <property type="entry name" value="SNF2_N"/>
</dbReference>
<feature type="compositionally biased region" description="Polar residues" evidence="16">
    <location>
        <begin position="16"/>
        <end position="29"/>
    </location>
</feature>
<dbReference type="Pfam" id="PF00176">
    <property type="entry name" value="SNF2-rel_dom"/>
    <property type="match status" value="1"/>
</dbReference>
<evidence type="ECO:0000313" key="20">
    <source>
        <dbReference type="EMBL" id="RDW77339.1"/>
    </source>
</evidence>
<dbReference type="InterPro" id="IPR014012">
    <property type="entry name" value="HSA_dom"/>
</dbReference>
<dbReference type="GO" id="GO:0042393">
    <property type="term" value="F:histone binding"/>
    <property type="evidence" value="ECO:0007669"/>
    <property type="project" value="TreeGrafter"/>
</dbReference>
<keyword evidence="7" id="KW-0347">Helicase</keyword>
<dbReference type="Gene3D" id="3.40.50.10810">
    <property type="entry name" value="Tandem AAA-ATPase domain"/>
    <property type="match status" value="1"/>
</dbReference>
<dbReference type="Proteomes" id="UP000256645">
    <property type="component" value="Unassembled WGS sequence"/>
</dbReference>
<feature type="region of interest" description="Disordered" evidence="16">
    <location>
        <begin position="466"/>
        <end position="727"/>
    </location>
</feature>
<feature type="compositionally biased region" description="Basic and acidic residues" evidence="16">
    <location>
        <begin position="664"/>
        <end position="681"/>
    </location>
</feature>
<dbReference type="CDD" id="cd18793">
    <property type="entry name" value="SF2_C_SNF"/>
    <property type="match status" value="1"/>
</dbReference>
<dbReference type="STRING" id="1849047.A0A3D8RTG3"/>
<dbReference type="InterPro" id="IPR027417">
    <property type="entry name" value="P-loop_NTPase"/>
</dbReference>
<dbReference type="SUPFAM" id="SSF52540">
    <property type="entry name" value="P-loop containing nucleoside triphosphate hydrolases"/>
    <property type="match status" value="2"/>
</dbReference>
<dbReference type="GO" id="GO:0003677">
    <property type="term" value="F:DNA binding"/>
    <property type="evidence" value="ECO:0007669"/>
    <property type="project" value="UniProtKB-KW"/>
</dbReference>
<keyword evidence="8" id="KW-0067">ATP-binding</keyword>
<proteinExistence type="inferred from homology"/>
<dbReference type="PROSITE" id="PS51192">
    <property type="entry name" value="HELICASE_ATP_BIND_1"/>
    <property type="match status" value="1"/>
</dbReference>
<name>A0A3D8RTG3_9HELO</name>
<evidence type="ECO:0000256" key="8">
    <source>
        <dbReference type="ARBA" id="ARBA00022840"/>
    </source>
</evidence>